<proteinExistence type="predicted"/>
<dbReference type="AlphaFoldDB" id="A0A9Q0G5R2"/>
<gene>
    <name evidence="2" type="ORF">Tsubulata_023840</name>
</gene>
<feature type="compositionally biased region" description="Basic and acidic residues" evidence="1">
    <location>
        <begin position="95"/>
        <end position="105"/>
    </location>
</feature>
<accession>A0A9Q0G5R2</accession>
<dbReference type="EMBL" id="JAKUCV010002362">
    <property type="protein sequence ID" value="KAJ4842915.1"/>
    <property type="molecule type" value="Genomic_DNA"/>
</dbReference>
<organism evidence="2 3">
    <name type="scientific">Turnera subulata</name>
    <dbReference type="NCBI Taxonomy" id="218843"/>
    <lineage>
        <taxon>Eukaryota</taxon>
        <taxon>Viridiplantae</taxon>
        <taxon>Streptophyta</taxon>
        <taxon>Embryophyta</taxon>
        <taxon>Tracheophyta</taxon>
        <taxon>Spermatophyta</taxon>
        <taxon>Magnoliopsida</taxon>
        <taxon>eudicotyledons</taxon>
        <taxon>Gunneridae</taxon>
        <taxon>Pentapetalae</taxon>
        <taxon>rosids</taxon>
        <taxon>fabids</taxon>
        <taxon>Malpighiales</taxon>
        <taxon>Passifloraceae</taxon>
        <taxon>Turnera</taxon>
    </lineage>
</organism>
<protein>
    <submittedName>
        <fullName evidence="2">Uncharacterized protein</fullName>
    </submittedName>
</protein>
<reference evidence="2" key="1">
    <citation type="submission" date="2022-02" db="EMBL/GenBank/DDBJ databases">
        <authorList>
            <person name="Henning P.M."/>
            <person name="McCubbin A.G."/>
            <person name="Shore J.S."/>
        </authorList>
    </citation>
    <scope>NUCLEOTIDE SEQUENCE</scope>
    <source>
        <strain evidence="2">F60SS</strain>
        <tissue evidence="2">Leaves</tissue>
    </source>
</reference>
<feature type="region of interest" description="Disordered" evidence="1">
    <location>
        <begin position="37"/>
        <end position="65"/>
    </location>
</feature>
<feature type="region of interest" description="Disordered" evidence="1">
    <location>
        <begin position="93"/>
        <end position="209"/>
    </location>
</feature>
<evidence type="ECO:0000256" key="1">
    <source>
        <dbReference type="SAM" id="MobiDB-lite"/>
    </source>
</evidence>
<evidence type="ECO:0000313" key="3">
    <source>
        <dbReference type="Proteomes" id="UP001141552"/>
    </source>
</evidence>
<reference evidence="2" key="2">
    <citation type="journal article" date="2023" name="Plants (Basel)">
        <title>Annotation of the Turnera subulata (Passifloraceae) Draft Genome Reveals the S-Locus Evolved after the Divergence of Turneroideae from Passifloroideae in a Stepwise Manner.</title>
        <authorList>
            <person name="Henning P.M."/>
            <person name="Roalson E.H."/>
            <person name="Mir W."/>
            <person name="McCubbin A.G."/>
            <person name="Shore J.S."/>
        </authorList>
    </citation>
    <scope>NUCLEOTIDE SEQUENCE</scope>
    <source>
        <strain evidence="2">F60SS</strain>
    </source>
</reference>
<keyword evidence="3" id="KW-1185">Reference proteome</keyword>
<name>A0A9Q0G5R2_9ROSI</name>
<comment type="caution">
    <text evidence="2">The sequence shown here is derived from an EMBL/GenBank/DDBJ whole genome shotgun (WGS) entry which is preliminary data.</text>
</comment>
<evidence type="ECO:0000313" key="2">
    <source>
        <dbReference type="EMBL" id="KAJ4842915.1"/>
    </source>
</evidence>
<sequence length="252" mass="27539">MQRKEGQFERFGICRKLFSLFMNSVVGRGLKSISLGQEARQGSKEVPPLDVPLRRNGVGDSSTNGHEIRVHFKQTDEEELEHWTAVDQLGSSVHEASKDGPRVDGDQPYNIPISLSESGPLKRHHHQPDGKAGVQMNGSVKGSIPAEAAEIAGPRRTSKGAQERQPNLAQGKGSNIVGEEDRAKKKGKNVQVSSEKSTVPAADHHEDDKVKYSFPRHLISVASNINEKSDAFIRRKKKAMGLLNSGGEPKKA</sequence>
<dbReference type="Proteomes" id="UP001141552">
    <property type="component" value="Unassembled WGS sequence"/>
</dbReference>
<dbReference type="OrthoDB" id="1906709at2759"/>